<comment type="caution">
    <text evidence="1">The sequence shown here is derived from an EMBL/GenBank/DDBJ whole genome shotgun (WGS) entry which is preliminary data.</text>
</comment>
<evidence type="ECO:0000313" key="2">
    <source>
        <dbReference type="Proteomes" id="UP001171945"/>
    </source>
</evidence>
<dbReference type="EMBL" id="JAUCGM010000700">
    <property type="protein sequence ID" value="MDM8563537.1"/>
    <property type="molecule type" value="Genomic_DNA"/>
</dbReference>
<protein>
    <submittedName>
        <fullName evidence="1">Uncharacterized protein</fullName>
    </submittedName>
</protein>
<reference evidence="1" key="1">
    <citation type="submission" date="2023-06" db="EMBL/GenBank/DDBJ databases">
        <title>Uncultivated large filamentous bacteria from sulfidic sediments reveal new species and different genomic features in energy metabolism and defense.</title>
        <authorList>
            <person name="Fonseca A."/>
        </authorList>
    </citation>
    <scope>NUCLEOTIDE SEQUENCE</scope>
    <source>
        <strain evidence="1">HSG4</strain>
    </source>
</reference>
<evidence type="ECO:0000313" key="1">
    <source>
        <dbReference type="EMBL" id="MDM8563537.1"/>
    </source>
</evidence>
<name>A0ABT7VVD4_9GAMM</name>
<dbReference type="Proteomes" id="UP001171945">
    <property type="component" value="Unassembled WGS sequence"/>
</dbReference>
<keyword evidence="2" id="KW-1185">Reference proteome</keyword>
<accession>A0ABT7VVD4</accession>
<organism evidence="1 2">
    <name type="scientific">Candidatus Marithioploca araucensis</name>
    <dbReference type="NCBI Taxonomy" id="70273"/>
    <lineage>
        <taxon>Bacteria</taxon>
        <taxon>Pseudomonadati</taxon>
        <taxon>Pseudomonadota</taxon>
        <taxon>Gammaproteobacteria</taxon>
        <taxon>Thiotrichales</taxon>
        <taxon>Thiotrichaceae</taxon>
        <taxon>Candidatus Marithioploca</taxon>
    </lineage>
</organism>
<proteinExistence type="predicted"/>
<sequence length="70" mass="8248">MTILQRQFINDIKGIPIGVILPLEEYRWIEPILKQRTQVPVSHADKLKQMEQAADDTRFMTDLHEVIFEV</sequence>
<gene>
    <name evidence="1" type="ORF">QUF54_09305</name>
</gene>